<evidence type="ECO:0000259" key="2">
    <source>
        <dbReference type="Pfam" id="PF12696"/>
    </source>
</evidence>
<dbReference type="CDD" id="cd01127">
    <property type="entry name" value="TrwB_TraG_TraD_VirD4"/>
    <property type="match status" value="1"/>
</dbReference>
<proteinExistence type="predicted"/>
<protein>
    <submittedName>
        <fullName evidence="3">Type IV secretory system conjugative DNA transfer family protein</fullName>
    </submittedName>
</protein>
<reference evidence="4" key="1">
    <citation type="journal article" date="2019" name="Int. J. Syst. Evol. Microbiol.">
        <title>The Global Catalogue of Microorganisms (GCM) 10K type strain sequencing project: providing services to taxonomists for standard genome sequencing and annotation.</title>
        <authorList>
            <consortium name="The Broad Institute Genomics Platform"/>
            <consortium name="The Broad Institute Genome Sequencing Center for Infectious Disease"/>
            <person name="Wu L."/>
            <person name="Ma J."/>
        </authorList>
    </citation>
    <scope>NUCLEOTIDE SEQUENCE [LARGE SCALE GENOMIC DNA]</scope>
    <source>
        <strain evidence="4">JCM 16014</strain>
    </source>
</reference>
<dbReference type="SUPFAM" id="SSF52540">
    <property type="entry name" value="P-loop containing nucleoside triphosphate hydrolases"/>
    <property type="match status" value="1"/>
</dbReference>
<evidence type="ECO:0000313" key="3">
    <source>
        <dbReference type="EMBL" id="GAA2049029.1"/>
    </source>
</evidence>
<dbReference type="InterPro" id="IPR027417">
    <property type="entry name" value="P-loop_NTPase"/>
</dbReference>
<dbReference type="InterPro" id="IPR051162">
    <property type="entry name" value="T4SS_component"/>
</dbReference>
<dbReference type="EMBL" id="BAAAQN010000046">
    <property type="protein sequence ID" value="GAA2049029.1"/>
    <property type="molecule type" value="Genomic_DNA"/>
</dbReference>
<evidence type="ECO:0000313" key="4">
    <source>
        <dbReference type="Proteomes" id="UP001500751"/>
    </source>
</evidence>
<dbReference type="Pfam" id="PF12696">
    <property type="entry name" value="TraG-D_C"/>
    <property type="match status" value="1"/>
</dbReference>
<dbReference type="PANTHER" id="PTHR30121:SF6">
    <property type="entry name" value="SLR6007 PROTEIN"/>
    <property type="match status" value="1"/>
</dbReference>
<evidence type="ECO:0000256" key="1">
    <source>
        <dbReference type="SAM" id="MobiDB-lite"/>
    </source>
</evidence>
<dbReference type="Proteomes" id="UP001500751">
    <property type="component" value="Unassembled WGS sequence"/>
</dbReference>
<keyword evidence="4" id="KW-1185">Reference proteome</keyword>
<name>A0ABP5GKA9_9ACTN</name>
<accession>A0ABP5GKA9</accession>
<dbReference type="Gene3D" id="3.40.50.300">
    <property type="entry name" value="P-loop containing nucleotide triphosphate hydrolases"/>
    <property type="match status" value="2"/>
</dbReference>
<feature type="region of interest" description="Disordered" evidence="1">
    <location>
        <begin position="739"/>
        <end position="765"/>
    </location>
</feature>
<dbReference type="PANTHER" id="PTHR30121">
    <property type="entry name" value="UNCHARACTERIZED PROTEIN YJGR-RELATED"/>
    <property type="match status" value="1"/>
</dbReference>
<comment type="caution">
    <text evidence="3">The sequence shown here is derived from an EMBL/GenBank/DDBJ whole genome shotgun (WGS) entry which is preliminary data.</text>
</comment>
<sequence>MSMSPTFYLASFVAMALLSSAGLMGLKNMATSPGDRLTFRLTFPSNLDPDHVLTWLRAISGTRRSGASHLFNLPSMAFEVWATDRGIMHRLHIPRAHVDFVVPQLRSLIPGLTVTPETEELPHQWTAAVELGHTNPSRTLSIPSASSLSTSLLTSMQGLGPNEALLLQWVVAPAVKEHLPTTSKPVRSDRFSVIGGLIGSGLEAGKDEVADRRAKLGEPNFLGVLRVAAQATSSRRADTLLARLRHSLASSAGSHNGFKRRLTPEKRLMERIKQASPLAVYPAKLSASELMALISWPLGAPYIAGLPRSRTRHLAATGAIPRTGRVIARSNFPGDERLLALDPVESAKHLQVVGPTGSGKTALLSNLITQDMEAGRGVILIEGKGDLFKAALDRVPERRLQDVVLLDVTDTDYPVGFNILQGNPYMVAADIQRLFDHLYPQDARGVRVRQGFYHLILTLLMSEGADRPMTFADIGPLSVPRADQEDFADRLIRGVSHIEELAGWWQEITNLPRAQRDLYFKPISDRIWQLNNRRSIRNIIGQSNSTVNLRDIIQGRKILLVNTGRETEGKDTAGLFSSLVLNSVWSAVQAGAADPQNPTMSYVDEFQDVINLPIAPEELFAQARSKGLAMTVAHQHRSQLSRELQDATASNARSTVVFQTSVEDARDFARQFGKSVTEEDFMNQRQFEVIMRLATSEGVSSPVTGVTLPPREPTGFTDKVRQLSRSHYARPVAEVEREIAERRGTRVQPTKPKKNRPFGGKVWDA</sequence>
<feature type="domain" description="TraD/TraG TraM recognition site" evidence="2">
    <location>
        <begin position="600"/>
        <end position="678"/>
    </location>
</feature>
<organism evidence="3 4">
    <name type="scientific">Catenulispora yoronensis</name>
    <dbReference type="NCBI Taxonomy" id="450799"/>
    <lineage>
        <taxon>Bacteria</taxon>
        <taxon>Bacillati</taxon>
        <taxon>Actinomycetota</taxon>
        <taxon>Actinomycetes</taxon>
        <taxon>Catenulisporales</taxon>
        <taxon>Catenulisporaceae</taxon>
        <taxon>Catenulispora</taxon>
    </lineage>
</organism>
<dbReference type="InterPro" id="IPR032689">
    <property type="entry name" value="TraG-D_C"/>
</dbReference>
<gene>
    <name evidence="3" type="ORF">GCM10009839_63520</name>
</gene>